<evidence type="ECO:0000256" key="1">
    <source>
        <dbReference type="ARBA" id="ARBA00005820"/>
    </source>
</evidence>
<dbReference type="SUPFAM" id="SSF48452">
    <property type="entry name" value="TPR-like"/>
    <property type="match status" value="2"/>
</dbReference>
<dbReference type="CDD" id="cd15831">
    <property type="entry name" value="BTAD"/>
    <property type="match status" value="1"/>
</dbReference>
<dbReference type="Gene3D" id="1.25.40.10">
    <property type="entry name" value="Tetratricopeptide repeat domain"/>
    <property type="match status" value="2"/>
</dbReference>
<dbReference type="InterPro" id="IPR019734">
    <property type="entry name" value="TPR_rpt"/>
</dbReference>
<dbReference type="InterPro" id="IPR051677">
    <property type="entry name" value="AfsR-DnrI-RedD_regulator"/>
</dbReference>
<feature type="DNA-binding region" description="OmpR/PhoB-type" evidence="6">
    <location>
        <begin position="4"/>
        <end position="103"/>
    </location>
</feature>
<feature type="domain" description="OmpR/PhoB-type" evidence="7">
    <location>
        <begin position="4"/>
        <end position="103"/>
    </location>
</feature>
<dbReference type="InterPro" id="IPR011990">
    <property type="entry name" value="TPR-like_helical_dom_sf"/>
</dbReference>
<dbReference type="InterPro" id="IPR027417">
    <property type="entry name" value="P-loop_NTPase"/>
</dbReference>
<dbReference type="PANTHER" id="PTHR35807:SF1">
    <property type="entry name" value="TRANSCRIPTIONAL REGULATOR REDD"/>
    <property type="match status" value="1"/>
</dbReference>
<dbReference type="Pfam" id="PF00486">
    <property type="entry name" value="Trans_reg_C"/>
    <property type="match status" value="1"/>
</dbReference>
<keyword evidence="3 6" id="KW-0238">DNA-binding</keyword>
<dbReference type="Gene3D" id="1.10.10.10">
    <property type="entry name" value="Winged helix-like DNA-binding domain superfamily/Winged helix DNA-binding domain"/>
    <property type="match status" value="1"/>
</dbReference>
<keyword evidence="4" id="KW-0804">Transcription</keyword>
<dbReference type="InterPro" id="IPR005158">
    <property type="entry name" value="BTAD"/>
</dbReference>
<dbReference type="SMART" id="SM00862">
    <property type="entry name" value="Trans_reg_C"/>
    <property type="match status" value="1"/>
</dbReference>
<dbReference type="SUPFAM" id="SSF52540">
    <property type="entry name" value="P-loop containing nucleoside triphosphate hydrolases"/>
    <property type="match status" value="1"/>
</dbReference>
<dbReference type="InterPro" id="IPR016032">
    <property type="entry name" value="Sig_transdc_resp-reg_C-effctor"/>
</dbReference>
<dbReference type="Proteomes" id="UP001225605">
    <property type="component" value="Unassembled WGS sequence"/>
</dbReference>
<keyword evidence="9" id="KW-1185">Reference proteome</keyword>
<keyword evidence="2" id="KW-0805">Transcription regulation</keyword>
<evidence type="ECO:0000256" key="6">
    <source>
        <dbReference type="PROSITE-ProRule" id="PRU01091"/>
    </source>
</evidence>
<dbReference type="SMART" id="SM01043">
    <property type="entry name" value="BTAD"/>
    <property type="match status" value="1"/>
</dbReference>
<evidence type="ECO:0000313" key="9">
    <source>
        <dbReference type="Proteomes" id="UP001225605"/>
    </source>
</evidence>
<dbReference type="PRINTS" id="PR00364">
    <property type="entry name" value="DISEASERSIST"/>
</dbReference>
<dbReference type="InterPro" id="IPR001867">
    <property type="entry name" value="OmpR/PhoB-type_DNA-bd"/>
</dbReference>
<reference evidence="8 9" key="1">
    <citation type="submission" date="2017-06" db="EMBL/GenBank/DDBJ databases">
        <title>Cultured bacterium strain Saccharothrix yanglingensis Hhs.015.</title>
        <authorList>
            <person name="Xia Y."/>
        </authorList>
    </citation>
    <scope>NUCLEOTIDE SEQUENCE [LARGE SCALE GENOMIC DNA]</scope>
    <source>
        <strain evidence="8 9">Hhs.015</strain>
    </source>
</reference>
<dbReference type="SMART" id="SM00028">
    <property type="entry name" value="TPR"/>
    <property type="match status" value="5"/>
</dbReference>
<protein>
    <recommendedName>
        <fullName evidence="7">OmpR/PhoB-type domain-containing protein</fullName>
    </recommendedName>
</protein>
<dbReference type="EMBL" id="NSDM01000001">
    <property type="protein sequence ID" value="MDQ2582516.1"/>
    <property type="molecule type" value="Genomic_DNA"/>
</dbReference>
<dbReference type="Pfam" id="PF13424">
    <property type="entry name" value="TPR_12"/>
    <property type="match status" value="2"/>
</dbReference>
<gene>
    <name evidence="8" type="ORF">CKY47_00645</name>
</gene>
<dbReference type="PANTHER" id="PTHR35807">
    <property type="entry name" value="TRANSCRIPTIONAL REGULATOR REDD-RELATED"/>
    <property type="match status" value="1"/>
</dbReference>
<dbReference type="RefSeq" id="WP_306743613.1">
    <property type="nucleotide sequence ID" value="NZ_NSDM01000001.1"/>
</dbReference>
<comment type="similarity">
    <text evidence="1">Belongs to the AfsR/DnrI/RedD regulatory family.</text>
</comment>
<sequence length="916" mass="98489">MAAYRNPRRPEVRFAVLGPLEVRHGDREVAVPGDRARALLAALLLRAGRTVPVEDLVARLWNGDAPAPRRVKATLQMVVTRLRQALGEANVVRTTANGYAADVPPGALDLHVFRELAAGGEYAAALRLWRGTPVADVASPVLRREDVPPLLEEHLVVLERRIEADLEAGGGGELEEELRGLVARHPLRERFWALLMTALARSGRRTEALAAYAALRARLADQLGVEPGPNLQRLHRELPAPRPVAPRRLPPRTGFFVGRRAELAALDGLLDVDAGTVVVAAIGGTAGVGKTALAVHWAHEVADRFPDGQLYADLRGYDPTADPVRPDEAIRHFLDALGVDRGRVPVGLDARAALYRTVLADRRVLVLLDNARDSEQVRPLLPGGTAPLVLITSRNDLSGLVVREGAVPLSLDLLDEPEARALLERRIGSVGRAAEPAALDSLVAHCAGLPLALAIVAARAAADPDLPLGALAAELADERTRLAALDAGDPATAARAVFSWSCRRLSEPTARVFRLLGLHPGPHVTPAATASLAGVGTPAAKEALRELVRSRLMSQPAPGRYAFHDLTRLYAADEAREHHDEDERRAAVRGLLDHLLHSADRADRLLYPQRDPVALVPAGPGAVPVEPVDHRAALAWFATEHPVLVGAVELAHEEGFDAHAWQLAWTVATYFQRQGHWRDQLATQQVALAAGLRLGDLDAQVRAHRNIGLTGIKTGDLDGAARHYGLALELSSRLGDDFGRARAHRGLAAVHEQRGRYEDSLRECASALELFRGSGRPAAVAGALNAVGWFHSLLGDHDAALAHCREALSAFRELGDLFGQAGALDSLGHALHHSGRHDEAVARFREAVELWRDTGAKDEEARTSRRLGHAERDRGDVPAALAALERAAELFDGLDPAEAAAVREEVSRLSPARHGG</sequence>
<evidence type="ECO:0000256" key="4">
    <source>
        <dbReference type="ARBA" id="ARBA00023163"/>
    </source>
</evidence>
<keyword evidence="5" id="KW-0802">TPR repeat</keyword>
<evidence type="ECO:0000256" key="3">
    <source>
        <dbReference type="ARBA" id="ARBA00023125"/>
    </source>
</evidence>
<proteinExistence type="inferred from homology"/>
<evidence type="ECO:0000256" key="2">
    <source>
        <dbReference type="ARBA" id="ARBA00023015"/>
    </source>
</evidence>
<dbReference type="InterPro" id="IPR036388">
    <property type="entry name" value="WH-like_DNA-bd_sf"/>
</dbReference>
<evidence type="ECO:0000259" key="7">
    <source>
        <dbReference type="PROSITE" id="PS51755"/>
    </source>
</evidence>
<name>A0ABU0WRT6_9PSEU</name>
<dbReference type="PROSITE" id="PS50005">
    <property type="entry name" value="TPR"/>
    <property type="match status" value="1"/>
</dbReference>
<feature type="repeat" description="TPR" evidence="5">
    <location>
        <begin position="821"/>
        <end position="854"/>
    </location>
</feature>
<evidence type="ECO:0000256" key="5">
    <source>
        <dbReference type="PROSITE-ProRule" id="PRU00339"/>
    </source>
</evidence>
<comment type="caution">
    <text evidence="8">The sequence shown here is derived from an EMBL/GenBank/DDBJ whole genome shotgun (WGS) entry which is preliminary data.</text>
</comment>
<accession>A0ABU0WRT6</accession>
<dbReference type="PROSITE" id="PS51755">
    <property type="entry name" value="OMPR_PHOB"/>
    <property type="match status" value="1"/>
</dbReference>
<dbReference type="Pfam" id="PF03704">
    <property type="entry name" value="BTAD"/>
    <property type="match status" value="1"/>
</dbReference>
<organism evidence="8 9">
    <name type="scientific">Saccharothrix yanglingensis</name>
    <dbReference type="NCBI Taxonomy" id="659496"/>
    <lineage>
        <taxon>Bacteria</taxon>
        <taxon>Bacillati</taxon>
        <taxon>Actinomycetota</taxon>
        <taxon>Actinomycetes</taxon>
        <taxon>Pseudonocardiales</taxon>
        <taxon>Pseudonocardiaceae</taxon>
        <taxon>Saccharothrix</taxon>
    </lineage>
</organism>
<evidence type="ECO:0000313" key="8">
    <source>
        <dbReference type="EMBL" id="MDQ2582516.1"/>
    </source>
</evidence>
<dbReference type="SUPFAM" id="SSF46894">
    <property type="entry name" value="C-terminal effector domain of the bipartite response regulators"/>
    <property type="match status" value="1"/>
</dbReference>